<comment type="cofactor">
    <cofactor evidence="11">
        <name>Mg(2+)</name>
        <dbReference type="ChEBI" id="CHEBI:18420"/>
    </cofactor>
    <text evidence="11">Binds 1 Mg(2+) ion per subunit.</text>
</comment>
<keyword evidence="7 11" id="KW-0418">Kinase</keyword>
<keyword evidence="11" id="KW-0460">Magnesium</keyword>
<dbReference type="GO" id="GO:0009073">
    <property type="term" value="P:aromatic amino acid family biosynthetic process"/>
    <property type="evidence" value="ECO:0007669"/>
    <property type="project" value="UniProtKB-KW"/>
</dbReference>
<dbReference type="GO" id="GO:0005829">
    <property type="term" value="C:cytosol"/>
    <property type="evidence" value="ECO:0007669"/>
    <property type="project" value="TreeGrafter"/>
</dbReference>
<keyword evidence="4 11" id="KW-0028">Amino-acid biosynthesis</keyword>
<proteinExistence type="inferred from homology"/>
<dbReference type="EC" id="2.7.1.71" evidence="3 11"/>
<evidence type="ECO:0000256" key="4">
    <source>
        <dbReference type="ARBA" id="ARBA00022605"/>
    </source>
</evidence>
<gene>
    <name evidence="11" type="primary">aroK</name>
    <name evidence="12" type="ORF">IAB04_03470</name>
</gene>
<feature type="binding site" evidence="11">
    <location>
        <position position="136"/>
    </location>
    <ligand>
        <name>substrate</name>
    </ligand>
</feature>
<evidence type="ECO:0000313" key="12">
    <source>
        <dbReference type="EMBL" id="HIU48398.1"/>
    </source>
</evidence>
<comment type="subcellular location">
    <subcellularLocation>
        <location evidence="11">Cytoplasm</location>
    </subcellularLocation>
</comment>
<reference evidence="12" key="2">
    <citation type="journal article" date="2021" name="PeerJ">
        <title>Extensive microbial diversity within the chicken gut microbiome revealed by metagenomics and culture.</title>
        <authorList>
            <person name="Gilroy R."/>
            <person name="Ravi A."/>
            <person name="Getino M."/>
            <person name="Pursley I."/>
            <person name="Horton D.L."/>
            <person name="Alikhan N.F."/>
            <person name="Baker D."/>
            <person name="Gharbi K."/>
            <person name="Hall N."/>
            <person name="Watson M."/>
            <person name="Adriaenssens E.M."/>
            <person name="Foster-Nyarko E."/>
            <person name="Jarju S."/>
            <person name="Secka A."/>
            <person name="Antonio M."/>
            <person name="Oren A."/>
            <person name="Chaudhuri R.R."/>
            <person name="La Ragione R."/>
            <person name="Hildebrand F."/>
            <person name="Pallen M.J."/>
        </authorList>
    </citation>
    <scope>NUCLEOTIDE SEQUENCE</scope>
    <source>
        <strain evidence="12">ChiSjej4B22-9803</strain>
    </source>
</reference>
<dbReference type="Gene3D" id="3.40.50.300">
    <property type="entry name" value="P-loop containing nucleotide triphosphate hydrolases"/>
    <property type="match status" value="1"/>
</dbReference>
<feature type="binding site" evidence="11">
    <location>
        <begin position="11"/>
        <end position="16"/>
    </location>
    <ligand>
        <name>ATP</name>
        <dbReference type="ChEBI" id="CHEBI:30616"/>
    </ligand>
</feature>
<dbReference type="Pfam" id="PF01202">
    <property type="entry name" value="SKI"/>
    <property type="match status" value="1"/>
</dbReference>
<evidence type="ECO:0000256" key="3">
    <source>
        <dbReference type="ARBA" id="ARBA00012154"/>
    </source>
</evidence>
<comment type="subunit">
    <text evidence="11">Monomer.</text>
</comment>
<accession>A0A9D1S6M3</accession>
<dbReference type="SUPFAM" id="SSF52540">
    <property type="entry name" value="P-loop containing nucleoside triphosphate hydrolases"/>
    <property type="match status" value="1"/>
</dbReference>
<dbReference type="GO" id="GO:0008652">
    <property type="term" value="P:amino acid biosynthetic process"/>
    <property type="evidence" value="ECO:0007669"/>
    <property type="project" value="UniProtKB-KW"/>
</dbReference>
<comment type="caution">
    <text evidence="11">Lacks conserved residue(s) required for the propagation of feature annotation.</text>
</comment>
<evidence type="ECO:0000256" key="1">
    <source>
        <dbReference type="ARBA" id="ARBA00004842"/>
    </source>
</evidence>
<comment type="pathway">
    <text evidence="1 11">Metabolic intermediate biosynthesis; chorismate biosynthesis; chorismate from D-erythrose 4-phosphate and phosphoenolpyruvate: step 5/7.</text>
</comment>
<comment type="caution">
    <text evidence="12">The sequence shown here is derived from an EMBL/GenBank/DDBJ whole genome shotgun (WGS) entry which is preliminary data.</text>
</comment>
<evidence type="ECO:0000256" key="7">
    <source>
        <dbReference type="ARBA" id="ARBA00022777"/>
    </source>
</evidence>
<protein>
    <recommendedName>
        <fullName evidence="3 11">Shikimate kinase</fullName>
        <shortName evidence="11">SK</shortName>
        <ecNumber evidence="3 11">2.7.1.71</ecNumber>
    </recommendedName>
</protein>
<dbReference type="InterPro" id="IPR027417">
    <property type="entry name" value="P-loop_NTPase"/>
</dbReference>
<keyword evidence="5 11" id="KW-0808">Transferase</keyword>
<keyword evidence="9 11" id="KW-0057">Aromatic amino acid biosynthesis</keyword>
<evidence type="ECO:0000256" key="6">
    <source>
        <dbReference type="ARBA" id="ARBA00022741"/>
    </source>
</evidence>
<evidence type="ECO:0000256" key="2">
    <source>
        <dbReference type="ARBA" id="ARBA00006997"/>
    </source>
</evidence>
<evidence type="ECO:0000256" key="5">
    <source>
        <dbReference type="ARBA" id="ARBA00022679"/>
    </source>
</evidence>
<comment type="similarity">
    <text evidence="2 11">Belongs to the shikimate kinase family.</text>
</comment>
<dbReference type="PRINTS" id="PR01100">
    <property type="entry name" value="SHIKIMTKNASE"/>
</dbReference>
<dbReference type="AlphaFoldDB" id="A0A9D1S6M3"/>
<evidence type="ECO:0000256" key="10">
    <source>
        <dbReference type="ARBA" id="ARBA00048567"/>
    </source>
</evidence>
<dbReference type="InterPro" id="IPR000623">
    <property type="entry name" value="Shikimate_kinase/TSH1"/>
</dbReference>
<organism evidence="12 13">
    <name type="scientific">Candidatus Avimonoglobus intestinipullorum</name>
    <dbReference type="NCBI Taxonomy" id="2840699"/>
    <lineage>
        <taxon>Bacteria</taxon>
        <taxon>Bacillati</taxon>
        <taxon>Bacillota</taxon>
        <taxon>Clostridia</taxon>
        <taxon>Eubacteriales</taxon>
        <taxon>Candidatus Avimonoglobus</taxon>
    </lineage>
</organism>
<dbReference type="GO" id="GO:0005524">
    <property type="term" value="F:ATP binding"/>
    <property type="evidence" value="ECO:0007669"/>
    <property type="project" value="UniProtKB-UniRule"/>
</dbReference>
<evidence type="ECO:0000313" key="13">
    <source>
        <dbReference type="Proteomes" id="UP000824111"/>
    </source>
</evidence>
<keyword evidence="11" id="KW-0479">Metal-binding</keyword>
<dbReference type="CDD" id="cd00464">
    <property type="entry name" value="SK"/>
    <property type="match status" value="1"/>
</dbReference>
<dbReference type="Proteomes" id="UP000824111">
    <property type="component" value="Unassembled WGS sequence"/>
</dbReference>
<feature type="binding site" evidence="11">
    <location>
        <position position="57"/>
    </location>
    <ligand>
        <name>substrate</name>
    </ligand>
</feature>
<dbReference type="PROSITE" id="PS01128">
    <property type="entry name" value="SHIKIMATE_KINASE"/>
    <property type="match status" value="1"/>
</dbReference>
<comment type="catalytic activity">
    <reaction evidence="10 11">
        <text>shikimate + ATP = 3-phosphoshikimate + ADP + H(+)</text>
        <dbReference type="Rhea" id="RHEA:13121"/>
        <dbReference type="ChEBI" id="CHEBI:15378"/>
        <dbReference type="ChEBI" id="CHEBI:30616"/>
        <dbReference type="ChEBI" id="CHEBI:36208"/>
        <dbReference type="ChEBI" id="CHEBI:145989"/>
        <dbReference type="ChEBI" id="CHEBI:456216"/>
        <dbReference type="EC" id="2.7.1.71"/>
    </reaction>
</comment>
<reference evidence="12" key="1">
    <citation type="submission" date="2020-10" db="EMBL/GenBank/DDBJ databases">
        <authorList>
            <person name="Gilroy R."/>
        </authorList>
    </citation>
    <scope>NUCLEOTIDE SEQUENCE</scope>
    <source>
        <strain evidence="12">ChiSjej4B22-9803</strain>
    </source>
</reference>
<dbReference type="GO" id="GO:0004765">
    <property type="term" value="F:shikimate kinase activity"/>
    <property type="evidence" value="ECO:0007669"/>
    <property type="project" value="UniProtKB-UniRule"/>
</dbReference>
<dbReference type="EMBL" id="DVND01000093">
    <property type="protein sequence ID" value="HIU48398.1"/>
    <property type="molecule type" value="Genomic_DNA"/>
</dbReference>
<feature type="binding site" evidence="11">
    <location>
        <position position="33"/>
    </location>
    <ligand>
        <name>substrate</name>
    </ligand>
</feature>
<feature type="binding site" evidence="11">
    <location>
        <position position="118"/>
    </location>
    <ligand>
        <name>ATP</name>
        <dbReference type="ChEBI" id="CHEBI:30616"/>
    </ligand>
</feature>
<sequence>MKNIVLTGFMASGKTVIGTALAELTGFSFIDTDVLIEMEAGLTANEIFAQYGETRFRDLEAGVIRKAGKQENAVIATGGGAVLRPENIAVLRENGIVVNLEPTEETIKARMDQAAKTRPLMQGQDLEQVLERFRARKPFYANCDYQLCVTNGKSPSDYAKEIVEMLDFPIKIK</sequence>
<feature type="binding site" evidence="11">
    <location>
        <position position="79"/>
    </location>
    <ligand>
        <name>substrate</name>
    </ligand>
</feature>
<feature type="binding site" evidence="11">
    <location>
        <position position="15"/>
    </location>
    <ligand>
        <name>Mg(2+)</name>
        <dbReference type="ChEBI" id="CHEBI:18420"/>
    </ligand>
</feature>
<evidence type="ECO:0000256" key="9">
    <source>
        <dbReference type="ARBA" id="ARBA00023141"/>
    </source>
</evidence>
<name>A0A9D1S6M3_9FIRM</name>
<dbReference type="GO" id="GO:0000287">
    <property type="term" value="F:magnesium ion binding"/>
    <property type="evidence" value="ECO:0007669"/>
    <property type="project" value="UniProtKB-UniRule"/>
</dbReference>
<dbReference type="HAMAP" id="MF_00109">
    <property type="entry name" value="Shikimate_kinase"/>
    <property type="match status" value="1"/>
</dbReference>
<keyword evidence="6 11" id="KW-0547">Nucleotide-binding</keyword>
<dbReference type="PANTHER" id="PTHR21087:SF16">
    <property type="entry name" value="SHIKIMATE KINASE 1, CHLOROPLASTIC"/>
    <property type="match status" value="1"/>
</dbReference>
<keyword evidence="11" id="KW-0963">Cytoplasm</keyword>
<comment type="function">
    <text evidence="11">Catalyzes the specific phosphorylation of the 3-hydroxyl group of shikimic acid using ATP as a cosubstrate.</text>
</comment>
<dbReference type="PANTHER" id="PTHR21087">
    <property type="entry name" value="SHIKIMATE KINASE"/>
    <property type="match status" value="1"/>
</dbReference>
<dbReference type="InterPro" id="IPR023000">
    <property type="entry name" value="Shikimate_kinase_CS"/>
</dbReference>
<dbReference type="GO" id="GO:0009423">
    <property type="term" value="P:chorismate biosynthetic process"/>
    <property type="evidence" value="ECO:0007669"/>
    <property type="project" value="UniProtKB-UniRule"/>
</dbReference>
<evidence type="ECO:0000256" key="8">
    <source>
        <dbReference type="ARBA" id="ARBA00022840"/>
    </source>
</evidence>
<keyword evidence="8 11" id="KW-0067">ATP-binding</keyword>
<evidence type="ECO:0000256" key="11">
    <source>
        <dbReference type="HAMAP-Rule" id="MF_00109"/>
    </source>
</evidence>
<dbReference type="InterPro" id="IPR031322">
    <property type="entry name" value="Shikimate/glucono_kinase"/>
</dbReference>